<evidence type="ECO:0000313" key="1">
    <source>
        <dbReference type="EMBL" id="KAH7981369.1"/>
    </source>
</evidence>
<name>A0ACB8E432_DERSI</name>
<keyword evidence="2" id="KW-1185">Reference proteome</keyword>
<protein>
    <submittedName>
        <fullName evidence="1">Uncharacterized protein</fullName>
    </submittedName>
</protein>
<comment type="caution">
    <text evidence="1">The sequence shown here is derived from an EMBL/GenBank/DDBJ whole genome shotgun (WGS) entry which is preliminary data.</text>
</comment>
<evidence type="ECO:0000313" key="2">
    <source>
        <dbReference type="Proteomes" id="UP000821865"/>
    </source>
</evidence>
<proteinExistence type="predicted"/>
<reference evidence="1" key="1">
    <citation type="submission" date="2020-05" db="EMBL/GenBank/DDBJ databases">
        <title>Large-scale comparative analyses of tick genomes elucidate their genetic diversity and vector capacities.</title>
        <authorList>
            <person name="Jia N."/>
            <person name="Wang J."/>
            <person name="Shi W."/>
            <person name="Du L."/>
            <person name="Sun Y."/>
            <person name="Zhan W."/>
            <person name="Jiang J."/>
            <person name="Wang Q."/>
            <person name="Zhang B."/>
            <person name="Ji P."/>
            <person name="Sakyi L.B."/>
            <person name="Cui X."/>
            <person name="Yuan T."/>
            <person name="Jiang B."/>
            <person name="Yang W."/>
            <person name="Lam T.T.-Y."/>
            <person name="Chang Q."/>
            <person name="Ding S."/>
            <person name="Wang X."/>
            <person name="Zhu J."/>
            <person name="Ruan X."/>
            <person name="Zhao L."/>
            <person name="Wei J."/>
            <person name="Que T."/>
            <person name="Du C."/>
            <person name="Cheng J."/>
            <person name="Dai P."/>
            <person name="Han X."/>
            <person name="Huang E."/>
            <person name="Gao Y."/>
            <person name="Liu J."/>
            <person name="Shao H."/>
            <person name="Ye R."/>
            <person name="Li L."/>
            <person name="Wei W."/>
            <person name="Wang X."/>
            <person name="Wang C."/>
            <person name="Yang T."/>
            <person name="Huo Q."/>
            <person name="Li W."/>
            <person name="Guo W."/>
            <person name="Chen H."/>
            <person name="Zhou L."/>
            <person name="Ni X."/>
            <person name="Tian J."/>
            <person name="Zhou Y."/>
            <person name="Sheng Y."/>
            <person name="Liu T."/>
            <person name="Pan Y."/>
            <person name="Xia L."/>
            <person name="Li J."/>
            <person name="Zhao F."/>
            <person name="Cao W."/>
        </authorList>
    </citation>
    <scope>NUCLEOTIDE SEQUENCE</scope>
    <source>
        <strain evidence="1">Dsil-2018</strain>
    </source>
</reference>
<sequence>MPPPLVAAVALLSAQRCVLTGPRRHARACLPVVAASAILRSASSELDFYRFPFLSCKFPSVVQSLIYKCVHFSDYLVFPVFFFTSGLWCEIEEGGANSLLRTWLRVWICVVEEAWSACVLVRSAKGSRTLQSLESSSTSCG</sequence>
<organism evidence="1 2">
    <name type="scientific">Dermacentor silvarum</name>
    <name type="common">Tick</name>
    <dbReference type="NCBI Taxonomy" id="543639"/>
    <lineage>
        <taxon>Eukaryota</taxon>
        <taxon>Metazoa</taxon>
        <taxon>Ecdysozoa</taxon>
        <taxon>Arthropoda</taxon>
        <taxon>Chelicerata</taxon>
        <taxon>Arachnida</taxon>
        <taxon>Acari</taxon>
        <taxon>Parasitiformes</taxon>
        <taxon>Ixodida</taxon>
        <taxon>Ixodoidea</taxon>
        <taxon>Ixodidae</taxon>
        <taxon>Rhipicephalinae</taxon>
        <taxon>Dermacentor</taxon>
    </lineage>
</organism>
<gene>
    <name evidence="1" type="ORF">HPB49_023418</name>
</gene>
<accession>A0ACB8E432</accession>
<dbReference type="EMBL" id="CM023470">
    <property type="protein sequence ID" value="KAH7981369.1"/>
    <property type="molecule type" value="Genomic_DNA"/>
</dbReference>
<dbReference type="Proteomes" id="UP000821865">
    <property type="component" value="Chromosome 1"/>
</dbReference>